<reference evidence="5 6" key="1">
    <citation type="submission" date="2019-12" db="EMBL/GenBank/DDBJ databases">
        <title>Comparative genomics gives insights into the taxonomy of the Azoarcus-Aromatoleum group and reveals separate origins of nif in the plant-associated Azoarcus and non-plant-associated Aromatoleum sub-groups.</title>
        <authorList>
            <person name="Lafos M."/>
            <person name="Maluk M."/>
            <person name="Batista M."/>
            <person name="Junghare M."/>
            <person name="Carmona M."/>
            <person name="Faoro H."/>
            <person name="Cruz L.M."/>
            <person name="Battistoni F."/>
            <person name="De Souza E."/>
            <person name="Pedrosa F."/>
            <person name="Chen W.-M."/>
            <person name="Poole P.S."/>
            <person name="Dixon R.A."/>
            <person name="James E.K."/>
        </authorList>
    </citation>
    <scope>NUCLEOTIDE SEQUENCE [LARGE SCALE GENOMIC DNA]</scope>
    <source>
        <strain evidence="5 6">Td21</strain>
    </source>
</reference>
<dbReference type="EMBL" id="WTVN01000013">
    <property type="protein sequence ID" value="NMG44101.1"/>
    <property type="molecule type" value="Genomic_DNA"/>
</dbReference>
<evidence type="ECO:0000256" key="3">
    <source>
        <dbReference type="ARBA" id="ARBA00023163"/>
    </source>
</evidence>
<dbReference type="InterPro" id="IPR014710">
    <property type="entry name" value="RmlC-like_jellyroll"/>
</dbReference>
<proteinExistence type="predicted"/>
<dbReference type="InterPro" id="IPR018060">
    <property type="entry name" value="HTH_AraC"/>
</dbReference>
<dbReference type="SUPFAM" id="SSF46689">
    <property type="entry name" value="Homeodomain-like"/>
    <property type="match status" value="1"/>
</dbReference>
<dbReference type="Pfam" id="PF02311">
    <property type="entry name" value="AraC_binding"/>
    <property type="match status" value="1"/>
</dbReference>
<accession>A0ABX1PXC1</accession>
<organism evidence="5 6">
    <name type="scientific">Aromatoleum toluvorans</name>
    <dbReference type="NCBI Taxonomy" id="92002"/>
    <lineage>
        <taxon>Bacteria</taxon>
        <taxon>Pseudomonadati</taxon>
        <taxon>Pseudomonadota</taxon>
        <taxon>Betaproteobacteria</taxon>
        <taxon>Rhodocyclales</taxon>
        <taxon>Rhodocyclaceae</taxon>
        <taxon>Aromatoleum</taxon>
    </lineage>
</organism>
<comment type="caution">
    <text evidence="5">The sequence shown here is derived from an EMBL/GenBank/DDBJ whole genome shotgun (WGS) entry which is preliminary data.</text>
</comment>
<sequence>MKHSRHMRRMEPQGEQLPAPIHFRATALPANTLFPMHKHAGGEFVYSFRGVMEIQVEREHFLAPPQYGVWLPPGVAHVGLNRNEAGYCSLYVAAPLCDRLPRSPCALAVSPLIVALLDHLRLQAPDALRDAENTRLLQVLVDQLAHAPCAGSYLPSSSDPALGAVLRFLDTHPDDNRTMAELARLANSTERTLLRRAQRDLGMPLSEWRQRLRILKAMPLLAAGRTVEAVALELGYASASAFITMFRRLMQQTPAEFRKERG</sequence>
<feature type="domain" description="HTH araC/xylS-type" evidence="4">
    <location>
        <begin position="163"/>
        <end position="260"/>
    </location>
</feature>
<dbReference type="RefSeq" id="WP_169255971.1">
    <property type="nucleotide sequence ID" value="NZ_WTVN01000013.1"/>
</dbReference>
<evidence type="ECO:0000256" key="2">
    <source>
        <dbReference type="ARBA" id="ARBA00023125"/>
    </source>
</evidence>
<dbReference type="InterPro" id="IPR009057">
    <property type="entry name" value="Homeodomain-like_sf"/>
</dbReference>
<protein>
    <submittedName>
        <fullName evidence="5">Helix-turn-helix domain-containing protein</fullName>
    </submittedName>
</protein>
<dbReference type="SMART" id="SM00342">
    <property type="entry name" value="HTH_ARAC"/>
    <property type="match status" value="1"/>
</dbReference>
<dbReference type="Gene3D" id="1.10.10.60">
    <property type="entry name" value="Homeodomain-like"/>
    <property type="match status" value="1"/>
</dbReference>
<evidence type="ECO:0000313" key="5">
    <source>
        <dbReference type="EMBL" id="NMG44101.1"/>
    </source>
</evidence>
<gene>
    <name evidence="5" type="ORF">GPA22_10205</name>
</gene>
<keyword evidence="1" id="KW-0805">Transcription regulation</keyword>
<dbReference type="PANTHER" id="PTHR11019:SF190">
    <property type="entry name" value="ARAC-FAMILY REGULATORY PROTEIN"/>
    <property type="match status" value="1"/>
</dbReference>
<dbReference type="CDD" id="cd06124">
    <property type="entry name" value="cupin_NimR-like_N"/>
    <property type="match status" value="1"/>
</dbReference>
<dbReference type="Gene3D" id="2.60.120.10">
    <property type="entry name" value="Jelly Rolls"/>
    <property type="match status" value="1"/>
</dbReference>
<keyword evidence="2" id="KW-0238">DNA-binding</keyword>
<dbReference type="PROSITE" id="PS00041">
    <property type="entry name" value="HTH_ARAC_FAMILY_1"/>
    <property type="match status" value="1"/>
</dbReference>
<dbReference type="Proteomes" id="UP000623795">
    <property type="component" value="Unassembled WGS sequence"/>
</dbReference>
<dbReference type="InterPro" id="IPR003313">
    <property type="entry name" value="AraC-bd"/>
</dbReference>
<dbReference type="InterPro" id="IPR018062">
    <property type="entry name" value="HTH_AraC-typ_CS"/>
</dbReference>
<keyword evidence="6" id="KW-1185">Reference proteome</keyword>
<evidence type="ECO:0000256" key="1">
    <source>
        <dbReference type="ARBA" id="ARBA00023015"/>
    </source>
</evidence>
<name>A0ABX1PXC1_9RHOO</name>
<dbReference type="SUPFAM" id="SSF51182">
    <property type="entry name" value="RmlC-like cupins"/>
    <property type="match status" value="1"/>
</dbReference>
<evidence type="ECO:0000313" key="6">
    <source>
        <dbReference type="Proteomes" id="UP000623795"/>
    </source>
</evidence>
<dbReference type="PANTHER" id="PTHR11019">
    <property type="entry name" value="HTH-TYPE TRANSCRIPTIONAL REGULATOR NIMR"/>
    <property type="match status" value="1"/>
</dbReference>
<evidence type="ECO:0000259" key="4">
    <source>
        <dbReference type="PROSITE" id="PS01124"/>
    </source>
</evidence>
<keyword evidence="3" id="KW-0804">Transcription</keyword>
<dbReference type="InterPro" id="IPR011051">
    <property type="entry name" value="RmlC_Cupin_sf"/>
</dbReference>
<dbReference type="Pfam" id="PF12833">
    <property type="entry name" value="HTH_18"/>
    <property type="match status" value="1"/>
</dbReference>
<dbReference type="PROSITE" id="PS01124">
    <property type="entry name" value="HTH_ARAC_FAMILY_2"/>
    <property type="match status" value="1"/>
</dbReference>